<feature type="region of interest" description="Disordered" evidence="1">
    <location>
        <begin position="114"/>
        <end position="138"/>
    </location>
</feature>
<accession>A0AAP0BE69</accession>
<name>A0AAP0BE69_9ASPA</name>
<evidence type="ECO:0000313" key="2">
    <source>
        <dbReference type="EMBL" id="KAK8936631.1"/>
    </source>
</evidence>
<gene>
    <name evidence="2" type="ORF">KSP39_PZI011739</name>
</gene>
<dbReference type="PANTHER" id="PTHR33168">
    <property type="entry name" value="STRESS INDUCED PROTEIN-RELATED"/>
    <property type="match status" value="1"/>
</dbReference>
<protein>
    <submittedName>
        <fullName evidence="2">Uncharacterized protein</fullName>
    </submittedName>
</protein>
<feature type="compositionally biased region" description="Basic and acidic residues" evidence="1">
    <location>
        <begin position="126"/>
        <end position="137"/>
    </location>
</feature>
<proteinExistence type="predicted"/>
<comment type="caution">
    <text evidence="2">The sequence shown here is derived from an EMBL/GenBank/DDBJ whole genome shotgun (WGS) entry which is preliminary data.</text>
</comment>
<reference evidence="2 3" key="1">
    <citation type="journal article" date="2022" name="Nat. Plants">
        <title>Genomes of leafy and leafless Platanthera orchids illuminate the evolution of mycoheterotrophy.</title>
        <authorList>
            <person name="Li M.H."/>
            <person name="Liu K.W."/>
            <person name="Li Z."/>
            <person name="Lu H.C."/>
            <person name="Ye Q.L."/>
            <person name="Zhang D."/>
            <person name="Wang J.Y."/>
            <person name="Li Y.F."/>
            <person name="Zhong Z.M."/>
            <person name="Liu X."/>
            <person name="Yu X."/>
            <person name="Liu D.K."/>
            <person name="Tu X.D."/>
            <person name="Liu B."/>
            <person name="Hao Y."/>
            <person name="Liao X.Y."/>
            <person name="Jiang Y.T."/>
            <person name="Sun W.H."/>
            <person name="Chen J."/>
            <person name="Chen Y.Q."/>
            <person name="Ai Y."/>
            <person name="Zhai J.W."/>
            <person name="Wu S.S."/>
            <person name="Zhou Z."/>
            <person name="Hsiao Y.Y."/>
            <person name="Wu W.L."/>
            <person name="Chen Y.Y."/>
            <person name="Lin Y.F."/>
            <person name="Hsu J.L."/>
            <person name="Li C.Y."/>
            <person name="Wang Z.W."/>
            <person name="Zhao X."/>
            <person name="Zhong W.Y."/>
            <person name="Ma X.K."/>
            <person name="Ma L."/>
            <person name="Huang J."/>
            <person name="Chen G.Z."/>
            <person name="Huang M.Z."/>
            <person name="Huang L."/>
            <person name="Peng D.H."/>
            <person name="Luo Y.B."/>
            <person name="Zou S.Q."/>
            <person name="Chen S.P."/>
            <person name="Lan S."/>
            <person name="Tsai W.C."/>
            <person name="Van de Peer Y."/>
            <person name="Liu Z.J."/>
        </authorList>
    </citation>
    <scope>NUCLEOTIDE SEQUENCE [LARGE SCALE GENOMIC DNA]</scope>
    <source>
        <strain evidence="2">Lor287</strain>
    </source>
</reference>
<feature type="region of interest" description="Disordered" evidence="1">
    <location>
        <begin position="144"/>
        <end position="163"/>
    </location>
</feature>
<sequence length="163" mass="17762">MEWPPPTSSPPRPSSTVKQKIGSKSFFSCCFRGGKSAGEQEGPSAAAASSLIRSSSTWMRSKASELLLNPDLKERYRAMMARMQGKSSRRGGGGGYGHDQLFGYDPLSYALNFDEGAAGDDDDSAVDPHEDQEDYFRRQCYRNFSSRLPASPPQPSTGVPAVR</sequence>
<dbReference type="AlphaFoldDB" id="A0AAP0BE69"/>
<evidence type="ECO:0000256" key="1">
    <source>
        <dbReference type="SAM" id="MobiDB-lite"/>
    </source>
</evidence>
<keyword evidence="3" id="KW-1185">Reference proteome</keyword>
<evidence type="ECO:0000313" key="3">
    <source>
        <dbReference type="Proteomes" id="UP001418222"/>
    </source>
</evidence>
<dbReference type="EMBL" id="JBBWWQ010000010">
    <property type="protein sequence ID" value="KAK8936631.1"/>
    <property type="molecule type" value="Genomic_DNA"/>
</dbReference>
<organism evidence="2 3">
    <name type="scientific">Platanthera zijinensis</name>
    <dbReference type="NCBI Taxonomy" id="2320716"/>
    <lineage>
        <taxon>Eukaryota</taxon>
        <taxon>Viridiplantae</taxon>
        <taxon>Streptophyta</taxon>
        <taxon>Embryophyta</taxon>
        <taxon>Tracheophyta</taxon>
        <taxon>Spermatophyta</taxon>
        <taxon>Magnoliopsida</taxon>
        <taxon>Liliopsida</taxon>
        <taxon>Asparagales</taxon>
        <taxon>Orchidaceae</taxon>
        <taxon>Orchidoideae</taxon>
        <taxon>Orchideae</taxon>
        <taxon>Orchidinae</taxon>
        <taxon>Platanthera</taxon>
    </lineage>
</organism>
<dbReference type="Proteomes" id="UP001418222">
    <property type="component" value="Unassembled WGS sequence"/>
</dbReference>